<keyword evidence="12" id="KW-1185">Reference proteome</keyword>
<dbReference type="InterPro" id="IPR001314">
    <property type="entry name" value="Peptidase_S1A"/>
</dbReference>
<evidence type="ECO:0000256" key="6">
    <source>
        <dbReference type="ARBA" id="ARBA00022825"/>
    </source>
</evidence>
<evidence type="ECO:0000256" key="4">
    <source>
        <dbReference type="ARBA" id="ARBA00022729"/>
    </source>
</evidence>
<dbReference type="SMART" id="SM00020">
    <property type="entry name" value="Tryp_SPc"/>
    <property type="match status" value="1"/>
</dbReference>
<dbReference type="GO" id="GO:0006508">
    <property type="term" value="P:proteolysis"/>
    <property type="evidence" value="ECO:0007669"/>
    <property type="project" value="UniProtKB-KW"/>
</dbReference>
<feature type="signal peptide" evidence="10">
    <location>
        <begin position="1"/>
        <end position="21"/>
    </location>
</feature>
<dbReference type="Proteomes" id="UP001652661">
    <property type="component" value="Chromosome X"/>
</dbReference>
<dbReference type="InterPro" id="IPR001254">
    <property type="entry name" value="Trypsin_dom"/>
</dbReference>
<dbReference type="PRINTS" id="PR00722">
    <property type="entry name" value="CHYMOTRYPSIN"/>
</dbReference>
<evidence type="ECO:0000256" key="1">
    <source>
        <dbReference type="ARBA" id="ARBA00004613"/>
    </source>
</evidence>
<keyword evidence="2" id="KW-0964">Secreted</keyword>
<evidence type="ECO:0000256" key="3">
    <source>
        <dbReference type="ARBA" id="ARBA00022670"/>
    </source>
</evidence>
<evidence type="ECO:0000256" key="9">
    <source>
        <dbReference type="ARBA" id="ARBA00024195"/>
    </source>
</evidence>
<dbReference type="GO" id="GO:0004252">
    <property type="term" value="F:serine-type endopeptidase activity"/>
    <property type="evidence" value="ECO:0007669"/>
    <property type="project" value="InterPro"/>
</dbReference>
<evidence type="ECO:0000256" key="2">
    <source>
        <dbReference type="ARBA" id="ARBA00022525"/>
    </source>
</evidence>
<dbReference type="Pfam" id="PF00089">
    <property type="entry name" value="Trypsin"/>
    <property type="match status" value="1"/>
</dbReference>
<reference evidence="13" key="1">
    <citation type="submission" date="2025-08" db="UniProtKB">
        <authorList>
            <consortium name="RefSeq"/>
        </authorList>
    </citation>
    <scope>IDENTIFICATION</scope>
    <source>
        <strain evidence="13">14028-0561.14</strain>
        <tissue evidence="13">Whole fly</tissue>
    </source>
</reference>
<sequence length="258" mass="27140">MADPRIALGLLICVVLAAANAKPQGRILGGEDAAQGEFPWSVSVRVNKAHACSGCIISQNKILTAASCVSSVSTTPVDPSSVAVRVGSINQYAGGSIVSVESILIHPSYGNFLHNLALLTLSENLVYSDRIAAATLPSNESSGEETEEELPNGTPVYVAGWGEQSDGTAAYKLQKSNYNTLSDPWCELAAGYGYSHITCLSSAENEGICRGDTGAAVVDDNKVLRGITSFHFGECGSNFPDISTRVSYYLAWIEANAN</sequence>
<dbReference type="Gene3D" id="2.40.10.10">
    <property type="entry name" value="Trypsin-like serine proteases"/>
    <property type="match status" value="1"/>
</dbReference>
<dbReference type="PROSITE" id="PS50240">
    <property type="entry name" value="TRYPSIN_DOM"/>
    <property type="match status" value="1"/>
</dbReference>
<evidence type="ECO:0000313" key="13">
    <source>
        <dbReference type="RefSeq" id="XP_017038218.1"/>
    </source>
</evidence>
<feature type="domain" description="Peptidase S1" evidence="11">
    <location>
        <begin position="27"/>
        <end position="258"/>
    </location>
</feature>
<keyword evidence="3" id="KW-0645">Protease</keyword>
<dbReference type="RefSeq" id="XP_017038218.1">
    <property type="nucleotide sequence ID" value="XM_017182729.3"/>
</dbReference>
<keyword evidence="5" id="KW-0378">Hydrolase</keyword>
<keyword evidence="7" id="KW-0865">Zymogen</keyword>
<evidence type="ECO:0000259" key="11">
    <source>
        <dbReference type="PROSITE" id="PS50240"/>
    </source>
</evidence>
<dbReference type="OrthoDB" id="60866at2759"/>
<gene>
    <name evidence="13" type="primary">LOC108085942</name>
</gene>
<organism evidence="12 13">
    <name type="scientific">Drosophila kikkawai</name>
    <name type="common">Fruit fly</name>
    <dbReference type="NCBI Taxonomy" id="30033"/>
    <lineage>
        <taxon>Eukaryota</taxon>
        <taxon>Metazoa</taxon>
        <taxon>Ecdysozoa</taxon>
        <taxon>Arthropoda</taxon>
        <taxon>Hexapoda</taxon>
        <taxon>Insecta</taxon>
        <taxon>Pterygota</taxon>
        <taxon>Neoptera</taxon>
        <taxon>Endopterygota</taxon>
        <taxon>Diptera</taxon>
        <taxon>Brachycera</taxon>
        <taxon>Muscomorpha</taxon>
        <taxon>Ephydroidea</taxon>
        <taxon>Drosophilidae</taxon>
        <taxon>Drosophila</taxon>
        <taxon>Sophophora</taxon>
    </lineage>
</organism>
<dbReference type="InterPro" id="IPR051487">
    <property type="entry name" value="Ser/Thr_Proteases_Immune/Dev"/>
</dbReference>
<keyword evidence="6" id="KW-0720">Serine protease</keyword>
<feature type="chain" id="PRO_5027595147" evidence="10">
    <location>
        <begin position="22"/>
        <end position="258"/>
    </location>
</feature>
<evidence type="ECO:0000256" key="10">
    <source>
        <dbReference type="SAM" id="SignalP"/>
    </source>
</evidence>
<dbReference type="InterPro" id="IPR043504">
    <property type="entry name" value="Peptidase_S1_PA_chymotrypsin"/>
</dbReference>
<keyword evidence="8" id="KW-1015">Disulfide bond</keyword>
<proteinExistence type="inferred from homology"/>
<dbReference type="FunFam" id="2.40.10.10:FF:000146">
    <property type="entry name" value="Serine protease 53"/>
    <property type="match status" value="1"/>
</dbReference>
<protein>
    <submittedName>
        <fullName evidence="13">Trypsin alpha</fullName>
    </submittedName>
</protein>
<dbReference type="SUPFAM" id="SSF50494">
    <property type="entry name" value="Trypsin-like serine proteases"/>
    <property type="match status" value="1"/>
</dbReference>
<evidence type="ECO:0000256" key="5">
    <source>
        <dbReference type="ARBA" id="ARBA00022801"/>
    </source>
</evidence>
<dbReference type="AlphaFoldDB" id="A0A6P4JTA5"/>
<evidence type="ECO:0000256" key="8">
    <source>
        <dbReference type="ARBA" id="ARBA00023157"/>
    </source>
</evidence>
<dbReference type="PANTHER" id="PTHR24256">
    <property type="entry name" value="TRYPTASE-RELATED"/>
    <property type="match status" value="1"/>
</dbReference>
<evidence type="ECO:0000256" key="7">
    <source>
        <dbReference type="ARBA" id="ARBA00023145"/>
    </source>
</evidence>
<name>A0A6P4JTA5_DROKI</name>
<comment type="subcellular location">
    <subcellularLocation>
        <location evidence="1">Secreted</location>
    </subcellularLocation>
</comment>
<dbReference type="CDD" id="cd00190">
    <property type="entry name" value="Tryp_SPc"/>
    <property type="match status" value="1"/>
</dbReference>
<comment type="similarity">
    <text evidence="9">Belongs to the peptidase S1 family. CLIP subfamily.</text>
</comment>
<dbReference type="GO" id="GO:0005576">
    <property type="term" value="C:extracellular region"/>
    <property type="evidence" value="ECO:0007669"/>
    <property type="project" value="UniProtKB-SubCell"/>
</dbReference>
<keyword evidence="4 10" id="KW-0732">Signal</keyword>
<evidence type="ECO:0000313" key="12">
    <source>
        <dbReference type="Proteomes" id="UP001652661"/>
    </source>
</evidence>
<accession>A0A6P4JTA5</accession>
<dbReference type="GeneID" id="108085942"/>
<dbReference type="InterPro" id="IPR009003">
    <property type="entry name" value="Peptidase_S1_PA"/>
</dbReference>